<dbReference type="RefSeq" id="WP_138839672.1">
    <property type="nucleotide sequence ID" value="NZ_VCPD01000001.1"/>
</dbReference>
<protein>
    <recommendedName>
        <fullName evidence="4">Glycerol-3-phosphate dehydrogenase</fullName>
    </recommendedName>
</protein>
<feature type="compositionally biased region" description="Polar residues" evidence="1">
    <location>
        <begin position="168"/>
        <end position="178"/>
    </location>
</feature>
<feature type="compositionally biased region" description="Low complexity" evidence="1">
    <location>
        <begin position="104"/>
        <end position="114"/>
    </location>
</feature>
<feature type="compositionally biased region" description="Basic and acidic residues" evidence="1">
    <location>
        <begin position="141"/>
        <end position="152"/>
    </location>
</feature>
<comment type="caution">
    <text evidence="2">The sequence shown here is derived from an EMBL/GenBank/DDBJ whole genome shotgun (WGS) entry which is preliminary data.</text>
</comment>
<evidence type="ECO:0000313" key="2">
    <source>
        <dbReference type="EMBL" id="TMV09613.1"/>
    </source>
</evidence>
<keyword evidence="3" id="KW-1185">Reference proteome</keyword>
<dbReference type="Proteomes" id="UP001193035">
    <property type="component" value="Unassembled WGS sequence"/>
</dbReference>
<name>A0ABY2X3F4_9RHOB</name>
<gene>
    <name evidence="2" type="ORF">FGK63_00660</name>
</gene>
<feature type="compositionally biased region" description="Acidic residues" evidence="1">
    <location>
        <begin position="115"/>
        <end position="130"/>
    </location>
</feature>
<dbReference type="EMBL" id="VCPD01000001">
    <property type="protein sequence ID" value="TMV09613.1"/>
    <property type="molecule type" value="Genomic_DNA"/>
</dbReference>
<reference evidence="2 3" key="1">
    <citation type="submission" date="2019-05" db="EMBL/GenBank/DDBJ databases">
        <title>Ruegeria sp. nov., isolated from tidal flat.</title>
        <authorList>
            <person name="Kim W."/>
        </authorList>
    </citation>
    <scope>NUCLEOTIDE SEQUENCE [LARGE SCALE GENOMIC DNA]</scope>
    <source>
        <strain evidence="2 3">CAU 1488</strain>
    </source>
</reference>
<evidence type="ECO:0008006" key="4">
    <source>
        <dbReference type="Google" id="ProtNLM"/>
    </source>
</evidence>
<evidence type="ECO:0000313" key="3">
    <source>
        <dbReference type="Proteomes" id="UP001193035"/>
    </source>
</evidence>
<evidence type="ECO:0000256" key="1">
    <source>
        <dbReference type="SAM" id="MobiDB-lite"/>
    </source>
</evidence>
<organism evidence="2 3">
    <name type="scientific">Ruegeria sediminis</name>
    <dbReference type="NCBI Taxonomy" id="2583820"/>
    <lineage>
        <taxon>Bacteria</taxon>
        <taxon>Pseudomonadati</taxon>
        <taxon>Pseudomonadota</taxon>
        <taxon>Alphaproteobacteria</taxon>
        <taxon>Rhodobacterales</taxon>
        <taxon>Roseobacteraceae</taxon>
        <taxon>Ruegeria</taxon>
    </lineage>
</organism>
<accession>A0ABY2X3F4</accession>
<proteinExistence type="predicted"/>
<feature type="region of interest" description="Disordered" evidence="1">
    <location>
        <begin position="1"/>
        <end position="228"/>
    </location>
</feature>
<sequence>MLTPALRISEPAEDAGSADAKPEKSQLEPEASSAQGDKDADDADGPSGVMLLRPDYAVKPDEASAPASEPNDSDARAQEPAEENWTGKSKIGPLQEELADSLSAKIEALETAIAETEDQWEPDGDSDDEYSGTRVRRITLRLHEEPTDRETEQSASGGDPMEQDEATGASQEDASSETLGGVTAQFVHVPAHEIYSKPAQEDSEEDPKTGMAAAEAKETEPDPDETALDEEALRILVADIVREELQGALGERITRNVRKLVRREILNALATRDLK</sequence>